<dbReference type="EMBL" id="AFZD01000016">
    <property type="protein sequence ID" value="EHL12212.1"/>
    <property type="molecule type" value="Genomic_DNA"/>
</dbReference>
<dbReference type="PANTHER" id="PTHR10000">
    <property type="entry name" value="PHOSPHOSERINE PHOSPHATASE"/>
    <property type="match status" value="1"/>
</dbReference>
<dbReference type="CDD" id="cd07516">
    <property type="entry name" value="HAD_Pase"/>
    <property type="match status" value="1"/>
</dbReference>
<dbReference type="InterPro" id="IPR036412">
    <property type="entry name" value="HAD-like_sf"/>
</dbReference>
<evidence type="ECO:0000313" key="1">
    <source>
        <dbReference type="EMBL" id="EHL12212.1"/>
    </source>
</evidence>
<dbReference type="SFLD" id="SFLDS00003">
    <property type="entry name" value="Haloacid_Dehalogenase"/>
    <property type="match status" value="1"/>
</dbReference>
<dbReference type="Proteomes" id="UP000003527">
    <property type="component" value="Unassembled WGS sequence"/>
</dbReference>
<evidence type="ECO:0008006" key="3">
    <source>
        <dbReference type="Google" id="ProtNLM"/>
    </source>
</evidence>
<dbReference type="PROSITE" id="PS01228">
    <property type="entry name" value="COF_1"/>
    <property type="match status" value="1"/>
</dbReference>
<proteinExistence type="predicted"/>
<dbReference type="InterPro" id="IPR006379">
    <property type="entry name" value="HAD-SF_hydro_IIB"/>
</dbReference>
<dbReference type="NCBIfam" id="TIGR00099">
    <property type="entry name" value="Cof-subfamily"/>
    <property type="match status" value="1"/>
</dbReference>
<dbReference type="PANTHER" id="PTHR10000:SF8">
    <property type="entry name" value="HAD SUPERFAMILY HYDROLASE-LIKE, TYPE 3"/>
    <property type="match status" value="1"/>
</dbReference>
<protein>
    <recommendedName>
        <fullName evidence="3">Cof-like hydrolase</fullName>
    </recommendedName>
</protein>
<reference evidence="1 2" key="1">
    <citation type="submission" date="2011-08" db="EMBL/GenBank/DDBJ databases">
        <title>The Genome Sequence of Oribacterium sp. ACB7.</title>
        <authorList>
            <consortium name="The Broad Institute Genome Sequencing Platform"/>
            <person name="Earl A."/>
            <person name="Ward D."/>
            <person name="Feldgarden M."/>
            <person name="Gevers D."/>
            <person name="Sizova M."/>
            <person name="Hazen A."/>
            <person name="Epstein S."/>
            <person name="Young S.K."/>
            <person name="Zeng Q."/>
            <person name="Gargeya S."/>
            <person name="Fitzgerald M."/>
            <person name="Haas B."/>
            <person name="Abouelleil A."/>
            <person name="Alvarado L."/>
            <person name="Arachchi H.M."/>
            <person name="Berlin A."/>
            <person name="Brown A."/>
            <person name="Chapman S.B."/>
            <person name="Chen Z."/>
            <person name="Dunbar C."/>
            <person name="Freedman E."/>
            <person name="Gearin G."/>
            <person name="Gellesch M."/>
            <person name="Goldberg J."/>
            <person name="Griggs A."/>
            <person name="Gujja S."/>
            <person name="Heiman D."/>
            <person name="Howarth C."/>
            <person name="Larson L."/>
            <person name="Lui A."/>
            <person name="MacDonald P.J.P."/>
            <person name="Montmayeur A."/>
            <person name="Murphy C."/>
            <person name="Neiman D."/>
            <person name="Pearson M."/>
            <person name="Priest M."/>
            <person name="Roberts A."/>
            <person name="Saif S."/>
            <person name="Shea T."/>
            <person name="Shenoy N."/>
            <person name="Sisk P."/>
            <person name="Stolte C."/>
            <person name="Sykes S."/>
            <person name="Wortman J."/>
            <person name="Nusbaum C."/>
            <person name="Birren B."/>
        </authorList>
    </citation>
    <scope>NUCLEOTIDE SEQUENCE [LARGE SCALE GENOMIC DNA]</scope>
    <source>
        <strain evidence="1 2">ACB7</strain>
    </source>
</reference>
<dbReference type="PATRIC" id="fig|796944.3.peg.1233"/>
<evidence type="ECO:0000313" key="2">
    <source>
        <dbReference type="Proteomes" id="UP000003527"/>
    </source>
</evidence>
<name>G9WU09_9FIRM</name>
<dbReference type="GO" id="GO:0005829">
    <property type="term" value="C:cytosol"/>
    <property type="evidence" value="ECO:0007669"/>
    <property type="project" value="TreeGrafter"/>
</dbReference>
<dbReference type="AlphaFoldDB" id="G9WU09"/>
<dbReference type="InterPro" id="IPR023214">
    <property type="entry name" value="HAD_sf"/>
</dbReference>
<dbReference type="InterPro" id="IPR000150">
    <property type="entry name" value="Cof"/>
</dbReference>
<dbReference type="Gene3D" id="3.30.1240.10">
    <property type="match status" value="1"/>
</dbReference>
<keyword evidence="2" id="KW-1185">Reference proteome</keyword>
<dbReference type="Gene3D" id="3.40.50.1000">
    <property type="entry name" value="HAD superfamily/HAD-like"/>
    <property type="match status" value="1"/>
</dbReference>
<organism evidence="1 2">
    <name type="scientific">Oribacterium asaccharolyticum ACB7</name>
    <dbReference type="NCBI Taxonomy" id="796944"/>
    <lineage>
        <taxon>Bacteria</taxon>
        <taxon>Bacillati</taxon>
        <taxon>Bacillota</taxon>
        <taxon>Clostridia</taxon>
        <taxon>Lachnospirales</taxon>
        <taxon>Lachnospiraceae</taxon>
        <taxon>Oribacterium</taxon>
    </lineage>
</organism>
<accession>G9WU09</accession>
<sequence>MRVIFTDMDGTLLNAEHRISERTERALKKWTEEGNHLVLSSSRGVSGIMPVIERYHLDAAVIALGGAVILDHSRKLIYERGMSREEMQEVVQFAEANFPDATWNVYTASHWIVEDLTDPRVVKEASIVEVEPTGTDLSVLHEAVQIGKVLLICASDQIDSIENALKEQFPKLNICKSAKTMLEVNACGTSKGQAAEVYCKENHFELKEAIAFGDNFNDLSMLKTVGIPILMGNAPEELKKQFTRLTSDNNHDGLAEALEKIL</sequence>
<dbReference type="SFLD" id="SFLDG01140">
    <property type="entry name" value="C2.B:_Phosphomannomutase_and_P"/>
    <property type="match status" value="1"/>
</dbReference>
<dbReference type="RefSeq" id="WP_009536410.1">
    <property type="nucleotide sequence ID" value="NZ_JH414504.1"/>
</dbReference>
<comment type="caution">
    <text evidence="1">The sequence shown here is derived from an EMBL/GenBank/DDBJ whole genome shotgun (WGS) entry which is preliminary data.</text>
</comment>
<dbReference type="SUPFAM" id="SSF56784">
    <property type="entry name" value="HAD-like"/>
    <property type="match status" value="1"/>
</dbReference>
<dbReference type="GO" id="GO:0000287">
    <property type="term" value="F:magnesium ion binding"/>
    <property type="evidence" value="ECO:0007669"/>
    <property type="project" value="TreeGrafter"/>
</dbReference>
<dbReference type="GO" id="GO:0016791">
    <property type="term" value="F:phosphatase activity"/>
    <property type="evidence" value="ECO:0007669"/>
    <property type="project" value="TreeGrafter"/>
</dbReference>
<dbReference type="NCBIfam" id="TIGR01484">
    <property type="entry name" value="HAD-SF-IIB"/>
    <property type="match status" value="1"/>
</dbReference>
<dbReference type="PROSITE" id="PS01229">
    <property type="entry name" value="COF_2"/>
    <property type="match status" value="1"/>
</dbReference>
<dbReference type="Pfam" id="PF08282">
    <property type="entry name" value="Hydrolase_3"/>
    <property type="match status" value="1"/>
</dbReference>
<dbReference type="HOGENOM" id="CLU_044146_0_2_9"/>
<gene>
    <name evidence="1" type="ORF">HMPREF9624_00519</name>
</gene>